<feature type="transmembrane region" description="Helical" evidence="1">
    <location>
        <begin position="43"/>
        <end position="64"/>
    </location>
</feature>
<reference evidence="2 3" key="1">
    <citation type="submission" date="2018-06" db="EMBL/GenBank/DDBJ databases">
        <title>Whole genome sequencing of a novel hydrocarbon degrading bacterial strain, PW21 isolated from oil contaminated produced water sample.</title>
        <authorList>
            <person name="Nagkirti P."/>
            <person name="Shaikh A."/>
            <person name="Gowdaman V."/>
            <person name="Engineer A.E."/>
            <person name="Dagar S."/>
            <person name="Dhakephalkar P.K."/>
        </authorList>
    </citation>
    <scope>NUCLEOTIDE SEQUENCE [LARGE SCALE GENOMIC DNA]</scope>
    <source>
        <strain evidence="2 3">PW21</strain>
    </source>
</reference>
<proteinExistence type="predicted"/>
<feature type="transmembrane region" description="Helical" evidence="1">
    <location>
        <begin position="95"/>
        <end position="112"/>
    </location>
</feature>
<keyword evidence="3" id="KW-1185">Reference proteome</keyword>
<gene>
    <name evidence="2" type="ORF">DNL40_14310</name>
</gene>
<keyword evidence="1" id="KW-0812">Transmembrane</keyword>
<evidence type="ECO:0000313" key="3">
    <source>
        <dbReference type="Proteomes" id="UP000248783"/>
    </source>
</evidence>
<name>A0A2W5Y2T7_9MICO</name>
<dbReference type="AlphaFoldDB" id="A0A2W5Y2T7"/>
<protein>
    <submittedName>
        <fullName evidence="2">Uncharacterized protein</fullName>
    </submittedName>
</protein>
<evidence type="ECO:0000313" key="2">
    <source>
        <dbReference type="EMBL" id="PZR51984.1"/>
    </source>
</evidence>
<evidence type="ECO:0000256" key="1">
    <source>
        <dbReference type="SAM" id="Phobius"/>
    </source>
</evidence>
<dbReference type="EMBL" id="QKWH01000014">
    <property type="protein sequence ID" value="PZR51984.1"/>
    <property type="molecule type" value="Genomic_DNA"/>
</dbReference>
<feature type="transmembrane region" description="Helical" evidence="1">
    <location>
        <begin position="180"/>
        <end position="197"/>
    </location>
</feature>
<sequence length="205" mass="20900">MSPLVGTARRLGDTWGERAVVRVRAVRLRGRPLPRVRARTGPWVPGGLLRVLFVASVVLMVLAAGARTELLATATGVAATGLAGWALLRPGHGPALGAVVTAGALLLGSPSAPMDPAVLLLAPLAHVVVRLGWWAGHVAWSTHVTVTALARSAVRDVGVVGVTVAIGGAALLAAGHPVHVGAFVGALALLAVAWLALRYHDGRDS</sequence>
<dbReference type="RefSeq" id="WP_111251940.1">
    <property type="nucleotide sequence ID" value="NZ_QKWH01000014.1"/>
</dbReference>
<organism evidence="2 3">
    <name type="scientific">Xylanimonas oleitrophica</name>
    <dbReference type="NCBI Taxonomy" id="2607479"/>
    <lineage>
        <taxon>Bacteria</taxon>
        <taxon>Bacillati</taxon>
        <taxon>Actinomycetota</taxon>
        <taxon>Actinomycetes</taxon>
        <taxon>Micrococcales</taxon>
        <taxon>Promicromonosporaceae</taxon>
        <taxon>Xylanimonas</taxon>
    </lineage>
</organism>
<comment type="caution">
    <text evidence="2">The sequence shown here is derived from an EMBL/GenBank/DDBJ whole genome shotgun (WGS) entry which is preliminary data.</text>
</comment>
<feature type="transmembrane region" description="Helical" evidence="1">
    <location>
        <begin position="157"/>
        <end position="174"/>
    </location>
</feature>
<dbReference type="Proteomes" id="UP000248783">
    <property type="component" value="Unassembled WGS sequence"/>
</dbReference>
<keyword evidence="1" id="KW-0472">Membrane</keyword>
<accession>A0A2W5Y2T7</accession>
<keyword evidence="1" id="KW-1133">Transmembrane helix</keyword>